<keyword evidence="3" id="KW-0540">Nuclease</keyword>
<dbReference type="PANTHER" id="PTHR12801">
    <property type="entry name" value="RNA EXONUCLEASE REXO1 / RECO3 FAMILY MEMBER-RELATED"/>
    <property type="match status" value="1"/>
</dbReference>
<comment type="subcellular location">
    <subcellularLocation>
        <location evidence="1">Nucleus</location>
    </subcellularLocation>
</comment>
<dbReference type="PANTHER" id="PTHR12801:SF115">
    <property type="entry name" value="FI18136P1-RELATED"/>
    <property type="match status" value="1"/>
</dbReference>
<keyword evidence="4" id="KW-0378">Hydrolase</keyword>
<evidence type="ECO:0000313" key="10">
    <source>
        <dbReference type="EMBL" id="KAF5752874.1"/>
    </source>
</evidence>
<dbReference type="InterPro" id="IPR013520">
    <property type="entry name" value="Ribonucl_H"/>
</dbReference>
<dbReference type="CDD" id="cd06145">
    <property type="entry name" value="REX1_like"/>
    <property type="match status" value="1"/>
</dbReference>
<dbReference type="FunFam" id="3.30.420.10:FF:000080">
    <property type="entry name" value="Small RNA degrading nuclease 3"/>
    <property type="match status" value="1"/>
</dbReference>
<evidence type="ECO:0000259" key="9">
    <source>
        <dbReference type="SMART" id="SM00479"/>
    </source>
</evidence>
<evidence type="ECO:0000313" key="11">
    <source>
        <dbReference type="Proteomes" id="UP000593562"/>
    </source>
</evidence>
<dbReference type="GO" id="GO:0004527">
    <property type="term" value="F:exonuclease activity"/>
    <property type="evidence" value="ECO:0007669"/>
    <property type="project" value="UniProtKB-KW"/>
</dbReference>
<keyword evidence="5" id="KW-0269">Exonuclease</keyword>
<sequence>MEDKLATAEKKVLVELVKHAQKRGMQGSQGGWKDFLKIYDKKLGSSVSDPARKSNDALLSFLKTFTEENDQQFFAKVLQWHLNRDVLVQFRKESPENETPEQRLVRITLEHVQYPFDYMFPSHEAEWVVTKLGKKSKVMRSSLMLALDCEMVLCEDGTEAVVKVCVVDRYQQEKLNKLVNPNKAVADYRTEITGITAEDLDGVSCSLADIQKSLKKLLSHGIILVGHSLNNDLKALKLDHARVVDTSYIFKYSDGPIFKRPSLHNLCKSVLGYELRKEGAPHNCLDDARAAMKLALARIEHGVDNISFAEEDVMETEMAKLLLHRIPINVPTEELKKVLPGAFTVEVKASKKAQAEKYCAFAIFKSSFDALQAFENVKGIQNTDSYGRPQKLITFHLKTGQGASLYVRKMVPDDSLGSVSTGKRAVQGEDFNESKRLKIDQKPEEDIRANSNQSEKYLKEIEILKQELRDKELNQCVDHLKEIEILKQQLRDRELNQCDDHLKEIELRKKELRDKEFHIDMQDKMILKLKNELKAMKERRK</sequence>
<dbReference type="InterPro" id="IPR047021">
    <property type="entry name" value="REXO1/3/4-like"/>
</dbReference>
<protein>
    <recommendedName>
        <fullName evidence="9">Exonuclease domain-containing protein</fullName>
    </recommendedName>
</protein>
<dbReference type="Pfam" id="PF00929">
    <property type="entry name" value="RNase_T"/>
    <property type="match status" value="1"/>
</dbReference>
<dbReference type="SMART" id="SM00479">
    <property type="entry name" value="EXOIII"/>
    <property type="match status" value="1"/>
</dbReference>
<evidence type="ECO:0000256" key="5">
    <source>
        <dbReference type="ARBA" id="ARBA00022839"/>
    </source>
</evidence>
<evidence type="ECO:0000256" key="4">
    <source>
        <dbReference type="ARBA" id="ARBA00022801"/>
    </source>
</evidence>
<dbReference type="InterPro" id="IPR012337">
    <property type="entry name" value="RNaseH-like_sf"/>
</dbReference>
<dbReference type="OrthoDB" id="16516at2759"/>
<reference evidence="10 11" key="1">
    <citation type="journal article" date="2020" name="Nat. Commun.">
        <title>Genome of Tripterygium wilfordii and identification of cytochrome P450 involved in triptolide biosynthesis.</title>
        <authorList>
            <person name="Tu L."/>
            <person name="Su P."/>
            <person name="Zhang Z."/>
            <person name="Gao L."/>
            <person name="Wang J."/>
            <person name="Hu T."/>
            <person name="Zhou J."/>
            <person name="Zhang Y."/>
            <person name="Zhao Y."/>
            <person name="Liu Y."/>
            <person name="Song Y."/>
            <person name="Tong Y."/>
            <person name="Lu Y."/>
            <person name="Yang J."/>
            <person name="Xu C."/>
            <person name="Jia M."/>
            <person name="Peters R.J."/>
            <person name="Huang L."/>
            <person name="Gao W."/>
        </authorList>
    </citation>
    <scope>NUCLEOTIDE SEQUENCE [LARGE SCALE GENOMIC DNA]</scope>
    <source>
        <strain evidence="11">cv. XIE 37</strain>
        <tissue evidence="10">Leaf</tissue>
    </source>
</reference>
<evidence type="ECO:0000256" key="3">
    <source>
        <dbReference type="ARBA" id="ARBA00022722"/>
    </source>
</evidence>
<dbReference type="EMBL" id="JAAARO010000001">
    <property type="protein sequence ID" value="KAF5752874.1"/>
    <property type="molecule type" value="Genomic_DNA"/>
</dbReference>
<dbReference type="Gene3D" id="3.30.420.10">
    <property type="entry name" value="Ribonuclease H-like superfamily/Ribonuclease H"/>
    <property type="match status" value="1"/>
</dbReference>
<comment type="function">
    <text evidence="7">3'-5' exonuclease degrading single-stranded small RNAs.</text>
</comment>
<keyword evidence="11" id="KW-1185">Reference proteome</keyword>
<dbReference type="InterPro" id="IPR036397">
    <property type="entry name" value="RNaseH_sf"/>
</dbReference>
<dbReference type="SUPFAM" id="SSF53098">
    <property type="entry name" value="Ribonuclease H-like"/>
    <property type="match status" value="1"/>
</dbReference>
<name>A0A7J7E340_TRIWF</name>
<dbReference type="InterPro" id="IPR034922">
    <property type="entry name" value="REX1-like_exo"/>
</dbReference>
<dbReference type="GO" id="GO:0003676">
    <property type="term" value="F:nucleic acid binding"/>
    <property type="evidence" value="ECO:0007669"/>
    <property type="project" value="InterPro"/>
</dbReference>
<feature type="coiled-coil region" evidence="8">
    <location>
        <begin position="447"/>
        <end position="539"/>
    </location>
</feature>
<gene>
    <name evidence="10" type="ORF">HS088_TW01G00792</name>
</gene>
<keyword evidence="6" id="KW-0539">Nucleus</keyword>
<keyword evidence="8" id="KW-0175">Coiled coil</keyword>
<organism evidence="10 11">
    <name type="scientific">Tripterygium wilfordii</name>
    <name type="common">Thunder God vine</name>
    <dbReference type="NCBI Taxonomy" id="458696"/>
    <lineage>
        <taxon>Eukaryota</taxon>
        <taxon>Viridiplantae</taxon>
        <taxon>Streptophyta</taxon>
        <taxon>Embryophyta</taxon>
        <taxon>Tracheophyta</taxon>
        <taxon>Spermatophyta</taxon>
        <taxon>Magnoliopsida</taxon>
        <taxon>eudicotyledons</taxon>
        <taxon>Gunneridae</taxon>
        <taxon>Pentapetalae</taxon>
        <taxon>rosids</taxon>
        <taxon>fabids</taxon>
        <taxon>Celastrales</taxon>
        <taxon>Celastraceae</taxon>
        <taxon>Tripterygium</taxon>
    </lineage>
</organism>
<feature type="domain" description="Exonuclease" evidence="9">
    <location>
        <begin position="143"/>
        <end position="304"/>
    </location>
</feature>
<evidence type="ECO:0000256" key="8">
    <source>
        <dbReference type="SAM" id="Coils"/>
    </source>
</evidence>
<comment type="similarity">
    <text evidence="2">Belongs to the REXO1/REXO3 family.</text>
</comment>
<evidence type="ECO:0000256" key="2">
    <source>
        <dbReference type="ARBA" id="ARBA00006357"/>
    </source>
</evidence>
<evidence type="ECO:0000256" key="1">
    <source>
        <dbReference type="ARBA" id="ARBA00004123"/>
    </source>
</evidence>
<accession>A0A7J7E340</accession>
<evidence type="ECO:0000256" key="7">
    <source>
        <dbReference type="ARBA" id="ARBA00053817"/>
    </source>
</evidence>
<dbReference type="GO" id="GO:0005634">
    <property type="term" value="C:nucleus"/>
    <property type="evidence" value="ECO:0007669"/>
    <property type="project" value="UniProtKB-SubCell"/>
</dbReference>
<dbReference type="Proteomes" id="UP000593562">
    <property type="component" value="Unassembled WGS sequence"/>
</dbReference>
<dbReference type="InParanoid" id="A0A7J7E340"/>
<evidence type="ECO:0000256" key="6">
    <source>
        <dbReference type="ARBA" id="ARBA00023242"/>
    </source>
</evidence>
<dbReference type="FunCoup" id="A0A7J7E340">
    <property type="interactions" value="1970"/>
</dbReference>
<proteinExistence type="inferred from homology"/>
<dbReference type="AlphaFoldDB" id="A0A7J7E340"/>
<comment type="caution">
    <text evidence="10">The sequence shown here is derived from an EMBL/GenBank/DDBJ whole genome shotgun (WGS) entry which is preliminary data.</text>
</comment>